<dbReference type="PATRIC" id="fig|929558.5.peg.402"/>
<dbReference type="Proteomes" id="UP000006431">
    <property type="component" value="Unassembled WGS sequence"/>
</dbReference>
<accession>H1FUS4</accession>
<accession>B6BNX6</accession>
<dbReference type="STRING" id="929558.SMGD1_0404"/>
<dbReference type="eggNOG" id="COG0790">
    <property type="taxonomic scope" value="Bacteria"/>
</dbReference>
<keyword evidence="6" id="KW-0802">TPR repeat</keyword>
<dbReference type="InterPro" id="IPR040239">
    <property type="entry name" value="HcpB-like"/>
</dbReference>
<comment type="similarity">
    <text evidence="2">Belongs to the hcp beta-lactamase family.</text>
</comment>
<comment type="caution">
    <text evidence="10">The sequence shown here is derived from an EMBL/GenBank/DDBJ whole genome shotgun (WGS) entry which is preliminary data.</text>
</comment>
<feature type="chain" id="PRO_5039947561" description="beta-lactamase" evidence="9">
    <location>
        <begin position="19"/>
        <end position="157"/>
    </location>
</feature>
<dbReference type="SUPFAM" id="SSF81901">
    <property type="entry name" value="HCP-like"/>
    <property type="match status" value="1"/>
</dbReference>
<dbReference type="InterPro" id="IPR006597">
    <property type="entry name" value="Sel1-like"/>
</dbReference>
<protein>
    <recommendedName>
        <fullName evidence="3">beta-lactamase</fullName>
        <ecNumber evidence="3">3.5.2.6</ecNumber>
    </recommendedName>
</protein>
<keyword evidence="5" id="KW-0378">Hydrolase</keyword>
<keyword evidence="9" id="KW-0732">Signal</keyword>
<dbReference type="SMART" id="SM00671">
    <property type="entry name" value="SEL1"/>
    <property type="match status" value="3"/>
</dbReference>
<feature type="signal peptide" evidence="9">
    <location>
        <begin position="1"/>
        <end position="18"/>
    </location>
</feature>
<dbReference type="EC" id="3.5.2.6" evidence="3"/>
<organism evidence="10 11">
    <name type="scientific">Sulfurimonas gotlandica (strain DSM 19862 / JCM 16533 / GD1)</name>
    <dbReference type="NCBI Taxonomy" id="929558"/>
    <lineage>
        <taxon>Bacteria</taxon>
        <taxon>Pseudomonadati</taxon>
        <taxon>Campylobacterota</taxon>
        <taxon>Epsilonproteobacteria</taxon>
        <taxon>Campylobacterales</taxon>
        <taxon>Sulfurimonadaceae</taxon>
        <taxon>Sulfurimonas</taxon>
    </lineage>
</organism>
<keyword evidence="8" id="KW-0046">Antibiotic resistance</keyword>
<dbReference type="RefSeq" id="WP_008340052.1">
    <property type="nucleotide sequence ID" value="NZ_AFRZ01000001.1"/>
</dbReference>
<evidence type="ECO:0000256" key="8">
    <source>
        <dbReference type="ARBA" id="ARBA00023251"/>
    </source>
</evidence>
<dbReference type="EMBL" id="AFRZ01000001">
    <property type="protein sequence ID" value="EHP28931.1"/>
    <property type="molecule type" value="Genomic_DNA"/>
</dbReference>
<dbReference type="PANTHER" id="PTHR13891">
    <property type="entry name" value="CYTOCHROME C OXIDASE ASSEMBLY FACTOR 7"/>
    <property type="match status" value="1"/>
</dbReference>
<keyword evidence="7" id="KW-1015">Disulfide bond</keyword>
<dbReference type="AlphaFoldDB" id="B6BNX6"/>
<keyword evidence="4" id="KW-0677">Repeat</keyword>
<dbReference type="PANTHER" id="PTHR13891:SF1">
    <property type="entry name" value="CYTOCHROME C OXIDASE ASSEMBLY FACTOR 7"/>
    <property type="match status" value="1"/>
</dbReference>
<evidence type="ECO:0000256" key="7">
    <source>
        <dbReference type="ARBA" id="ARBA00023157"/>
    </source>
</evidence>
<dbReference type="OrthoDB" id="9772133at2"/>
<dbReference type="GO" id="GO:0046677">
    <property type="term" value="P:response to antibiotic"/>
    <property type="evidence" value="ECO:0007669"/>
    <property type="project" value="UniProtKB-KW"/>
</dbReference>
<reference evidence="10 11" key="1">
    <citation type="journal article" date="2012" name="Proc. Natl. Acad. Sci. U.S.A.">
        <title>Genome and physiology of a model Epsilonproteobacterium responsible for sulfide detoxification in marine oxygen depletion zones.</title>
        <authorList>
            <person name="Grote J."/>
            <person name="Schott T."/>
            <person name="Bruckner C.G."/>
            <person name="Glockner F.O."/>
            <person name="Jost G."/>
            <person name="Teeling H."/>
            <person name="Labrenz M."/>
            <person name="Jurgens K."/>
        </authorList>
    </citation>
    <scope>NUCLEOTIDE SEQUENCE [LARGE SCALE GENOMIC DNA]</scope>
    <source>
        <strain evidence="10 11">GD1</strain>
    </source>
</reference>
<evidence type="ECO:0000256" key="2">
    <source>
        <dbReference type="ARBA" id="ARBA00008486"/>
    </source>
</evidence>
<evidence type="ECO:0000313" key="10">
    <source>
        <dbReference type="EMBL" id="EHP28931.1"/>
    </source>
</evidence>
<evidence type="ECO:0000256" key="1">
    <source>
        <dbReference type="ARBA" id="ARBA00001526"/>
    </source>
</evidence>
<sequence>MRKIIYILSIMLFTTAHAYNMEDFEFYTEACKRNDYVSCSHLAIIYEENIIVKQDMKKAFNLYSKACGGDYAFACHNVAVTYSKSNNQALKDIALKFYDKACDGGYTESCIHLGRLHRDSHTLNRDYKKAKEYFAKACEGNNRLGCKEERILEESGY</sequence>
<comment type="catalytic activity">
    <reaction evidence="1">
        <text>a beta-lactam + H2O = a substituted beta-amino acid</text>
        <dbReference type="Rhea" id="RHEA:20401"/>
        <dbReference type="ChEBI" id="CHEBI:15377"/>
        <dbReference type="ChEBI" id="CHEBI:35627"/>
        <dbReference type="ChEBI" id="CHEBI:140347"/>
        <dbReference type="EC" id="3.5.2.6"/>
    </reaction>
</comment>
<keyword evidence="11" id="KW-1185">Reference proteome</keyword>
<dbReference type="Pfam" id="PF08238">
    <property type="entry name" value="Sel1"/>
    <property type="match status" value="3"/>
</dbReference>
<dbReference type="InterPro" id="IPR011990">
    <property type="entry name" value="TPR-like_helical_dom_sf"/>
</dbReference>
<proteinExistence type="inferred from homology"/>
<dbReference type="Gene3D" id="1.25.40.10">
    <property type="entry name" value="Tetratricopeptide repeat domain"/>
    <property type="match status" value="2"/>
</dbReference>
<evidence type="ECO:0000256" key="9">
    <source>
        <dbReference type="SAM" id="SignalP"/>
    </source>
</evidence>
<evidence type="ECO:0000256" key="5">
    <source>
        <dbReference type="ARBA" id="ARBA00022801"/>
    </source>
</evidence>
<evidence type="ECO:0000256" key="4">
    <source>
        <dbReference type="ARBA" id="ARBA00022737"/>
    </source>
</evidence>
<evidence type="ECO:0000256" key="6">
    <source>
        <dbReference type="ARBA" id="ARBA00022803"/>
    </source>
</evidence>
<name>B6BNX6_SULGG</name>
<evidence type="ECO:0000256" key="3">
    <source>
        <dbReference type="ARBA" id="ARBA00012865"/>
    </source>
</evidence>
<evidence type="ECO:0000313" key="11">
    <source>
        <dbReference type="Proteomes" id="UP000006431"/>
    </source>
</evidence>
<gene>
    <name evidence="10" type="ORF">SMGD1_0404</name>
</gene>
<dbReference type="GO" id="GO:0008800">
    <property type="term" value="F:beta-lactamase activity"/>
    <property type="evidence" value="ECO:0007669"/>
    <property type="project" value="UniProtKB-EC"/>
</dbReference>
<dbReference type="HOGENOM" id="CLU_000288_36_12_7"/>